<evidence type="ECO:0000259" key="11">
    <source>
        <dbReference type="PROSITE" id="PS50157"/>
    </source>
</evidence>
<dbReference type="Proteomes" id="UP000000715">
    <property type="component" value="Unplaced"/>
</dbReference>
<keyword evidence="13" id="KW-1185">Reference proteome</keyword>
<dbReference type="OrthoDB" id="8922241at2759"/>
<accession>A0A8U0V0K7</accession>
<dbReference type="PROSITE" id="PS50805">
    <property type="entry name" value="KRAB"/>
    <property type="match status" value="1"/>
</dbReference>
<feature type="domain" description="C2H2-type" evidence="11">
    <location>
        <begin position="118"/>
        <end position="147"/>
    </location>
</feature>
<dbReference type="InterPro" id="IPR036051">
    <property type="entry name" value="KRAB_dom_sf"/>
</dbReference>
<dbReference type="RefSeq" id="XP_044933191.1">
    <property type="nucleotide sequence ID" value="XM_045077256.1"/>
</dbReference>
<dbReference type="FunFam" id="3.30.160.60:FF:002863">
    <property type="entry name" value="Zinc finger protein 671"/>
    <property type="match status" value="1"/>
</dbReference>
<dbReference type="AlphaFoldDB" id="A0A8U0V0K7"/>
<dbReference type="InterPro" id="IPR001909">
    <property type="entry name" value="KRAB"/>
</dbReference>
<dbReference type="SUPFAM" id="SSF109640">
    <property type="entry name" value="KRAB domain (Kruppel-associated box)"/>
    <property type="match status" value="1"/>
</dbReference>
<organism evidence="13 14">
    <name type="scientific">Mustela putorius furo</name>
    <name type="common">European domestic ferret</name>
    <name type="synonym">Mustela furo</name>
    <dbReference type="NCBI Taxonomy" id="9669"/>
    <lineage>
        <taxon>Eukaryota</taxon>
        <taxon>Metazoa</taxon>
        <taxon>Chordata</taxon>
        <taxon>Craniata</taxon>
        <taxon>Vertebrata</taxon>
        <taxon>Euteleostomi</taxon>
        <taxon>Mammalia</taxon>
        <taxon>Eutheria</taxon>
        <taxon>Laurasiatheria</taxon>
        <taxon>Carnivora</taxon>
        <taxon>Caniformia</taxon>
        <taxon>Musteloidea</taxon>
        <taxon>Mustelidae</taxon>
        <taxon>Mustelinae</taxon>
        <taxon>Mustela</taxon>
    </lineage>
</organism>
<name>A0A8U0V0K7_MUSPF</name>
<dbReference type="PANTHER" id="PTHR23232">
    <property type="entry name" value="KRAB DOMAIN C2H2 ZINC FINGER"/>
    <property type="match status" value="1"/>
</dbReference>
<keyword evidence="5" id="KW-0862">Zinc</keyword>
<evidence type="ECO:0000259" key="12">
    <source>
        <dbReference type="PROSITE" id="PS50805"/>
    </source>
</evidence>
<evidence type="ECO:0000256" key="8">
    <source>
        <dbReference type="ARBA" id="ARBA00023163"/>
    </source>
</evidence>
<evidence type="ECO:0000256" key="9">
    <source>
        <dbReference type="ARBA" id="ARBA00023242"/>
    </source>
</evidence>
<gene>
    <name evidence="14" type="primary">LOC123391202</name>
</gene>
<keyword evidence="7" id="KW-0238">DNA-binding</keyword>
<dbReference type="PROSITE" id="PS50157">
    <property type="entry name" value="ZINC_FINGER_C2H2_2"/>
    <property type="match status" value="1"/>
</dbReference>
<keyword evidence="8" id="KW-0804">Transcription</keyword>
<evidence type="ECO:0000256" key="2">
    <source>
        <dbReference type="ARBA" id="ARBA00022723"/>
    </source>
</evidence>
<evidence type="ECO:0000256" key="5">
    <source>
        <dbReference type="ARBA" id="ARBA00022833"/>
    </source>
</evidence>
<keyword evidence="4 10" id="KW-0863">Zinc-finger</keyword>
<dbReference type="GO" id="GO:0006355">
    <property type="term" value="P:regulation of DNA-templated transcription"/>
    <property type="evidence" value="ECO:0007669"/>
    <property type="project" value="InterPro"/>
</dbReference>
<dbReference type="GO" id="GO:0003677">
    <property type="term" value="F:DNA binding"/>
    <property type="evidence" value="ECO:0007669"/>
    <property type="project" value="UniProtKB-KW"/>
</dbReference>
<dbReference type="InterPro" id="IPR036236">
    <property type="entry name" value="Znf_C2H2_sf"/>
</dbReference>
<keyword evidence="2" id="KW-0479">Metal-binding</keyword>
<sequence>MAAAAPRHSAKCGVTFEDVAVYFSWKEWRLLDEAQRRLYHHVMLENFALVSSLGCCCGAEDEEAPFAQSASVGVSQTWTPRAALSSRKTHPCEMCGPVLRDIFHLAELQGKENSQKRLRCGACGKRFSFSVKLEQQQQQEQPAGAKPFRSHVDRASAVKSWGSGGLGKPFTCGEVE</sequence>
<evidence type="ECO:0000313" key="13">
    <source>
        <dbReference type="Proteomes" id="UP000000715"/>
    </source>
</evidence>
<evidence type="ECO:0000256" key="4">
    <source>
        <dbReference type="ARBA" id="ARBA00022771"/>
    </source>
</evidence>
<dbReference type="PANTHER" id="PTHR23232:SF157">
    <property type="entry name" value="ZINC FINGER PROTEIN 525"/>
    <property type="match status" value="1"/>
</dbReference>
<dbReference type="SUPFAM" id="SSF57667">
    <property type="entry name" value="beta-beta-alpha zinc fingers"/>
    <property type="match status" value="1"/>
</dbReference>
<proteinExistence type="predicted"/>
<dbReference type="GeneID" id="123391202"/>
<keyword evidence="9" id="KW-0539">Nucleus</keyword>
<protein>
    <submittedName>
        <fullName evidence="14">Zinc finger protein 256-like</fullName>
    </submittedName>
</protein>
<dbReference type="SMART" id="SM00349">
    <property type="entry name" value="KRAB"/>
    <property type="match status" value="1"/>
</dbReference>
<feature type="non-terminal residue" evidence="14">
    <location>
        <position position="176"/>
    </location>
</feature>
<dbReference type="GO" id="GO:0008270">
    <property type="term" value="F:zinc ion binding"/>
    <property type="evidence" value="ECO:0007669"/>
    <property type="project" value="UniProtKB-KW"/>
</dbReference>
<evidence type="ECO:0000256" key="6">
    <source>
        <dbReference type="ARBA" id="ARBA00023015"/>
    </source>
</evidence>
<reference evidence="14" key="1">
    <citation type="submission" date="2025-08" db="UniProtKB">
        <authorList>
            <consortium name="RefSeq"/>
        </authorList>
    </citation>
    <scope>IDENTIFICATION</scope>
    <source>
        <tissue evidence="14">Brain</tissue>
    </source>
</reference>
<keyword evidence="3" id="KW-0677">Repeat</keyword>
<dbReference type="GO" id="GO:0005634">
    <property type="term" value="C:nucleus"/>
    <property type="evidence" value="ECO:0007669"/>
    <property type="project" value="UniProtKB-SubCell"/>
</dbReference>
<evidence type="ECO:0000256" key="10">
    <source>
        <dbReference type="PROSITE-ProRule" id="PRU00042"/>
    </source>
</evidence>
<dbReference type="Pfam" id="PF01352">
    <property type="entry name" value="KRAB"/>
    <property type="match status" value="1"/>
</dbReference>
<dbReference type="Gene3D" id="6.10.140.140">
    <property type="match status" value="1"/>
</dbReference>
<evidence type="ECO:0000256" key="1">
    <source>
        <dbReference type="ARBA" id="ARBA00004123"/>
    </source>
</evidence>
<evidence type="ECO:0000256" key="3">
    <source>
        <dbReference type="ARBA" id="ARBA00022737"/>
    </source>
</evidence>
<evidence type="ECO:0000256" key="7">
    <source>
        <dbReference type="ARBA" id="ARBA00023125"/>
    </source>
</evidence>
<dbReference type="InterPro" id="IPR050169">
    <property type="entry name" value="Krueppel_C2H2_ZnF"/>
</dbReference>
<feature type="domain" description="KRAB" evidence="12">
    <location>
        <begin position="14"/>
        <end position="90"/>
    </location>
</feature>
<dbReference type="InterPro" id="IPR013087">
    <property type="entry name" value="Znf_C2H2_type"/>
</dbReference>
<comment type="subcellular location">
    <subcellularLocation>
        <location evidence="1">Nucleus</location>
    </subcellularLocation>
</comment>
<dbReference type="CDD" id="cd07765">
    <property type="entry name" value="KRAB_A-box"/>
    <property type="match status" value="1"/>
</dbReference>
<evidence type="ECO:0000313" key="14">
    <source>
        <dbReference type="RefSeq" id="XP_044933191.1"/>
    </source>
</evidence>
<keyword evidence="6" id="KW-0805">Transcription regulation</keyword>